<feature type="signal peptide" evidence="2">
    <location>
        <begin position="1"/>
        <end position="17"/>
    </location>
</feature>
<dbReference type="EMBL" id="JATAAI010000034">
    <property type="protein sequence ID" value="KAK1735286.1"/>
    <property type="molecule type" value="Genomic_DNA"/>
</dbReference>
<feature type="chain" id="PRO_5042002017" evidence="2">
    <location>
        <begin position="18"/>
        <end position="125"/>
    </location>
</feature>
<keyword evidence="1" id="KW-1133">Transmembrane helix</keyword>
<keyword evidence="1" id="KW-0812">Transmembrane</keyword>
<evidence type="ECO:0000256" key="1">
    <source>
        <dbReference type="SAM" id="Phobius"/>
    </source>
</evidence>
<keyword evidence="4" id="KW-1185">Reference proteome</keyword>
<dbReference type="AlphaFoldDB" id="A0AAD8XXU6"/>
<name>A0AAD8XXU6_9STRA</name>
<gene>
    <name evidence="3" type="ORF">QTG54_013900</name>
</gene>
<keyword evidence="1" id="KW-0472">Membrane</keyword>
<proteinExistence type="predicted"/>
<reference evidence="3" key="1">
    <citation type="submission" date="2023-06" db="EMBL/GenBank/DDBJ databases">
        <title>Survivors Of The Sea: Transcriptome response of Skeletonema marinoi to long-term dormancy.</title>
        <authorList>
            <person name="Pinder M.I.M."/>
            <person name="Kourtchenko O."/>
            <person name="Robertson E.K."/>
            <person name="Larsson T."/>
            <person name="Maumus F."/>
            <person name="Osuna-Cruz C.M."/>
            <person name="Vancaester E."/>
            <person name="Stenow R."/>
            <person name="Vandepoele K."/>
            <person name="Ploug H."/>
            <person name="Bruchert V."/>
            <person name="Godhe A."/>
            <person name="Topel M."/>
        </authorList>
    </citation>
    <scope>NUCLEOTIDE SEQUENCE</scope>
    <source>
        <strain evidence="3">R05AC</strain>
    </source>
</reference>
<evidence type="ECO:0000313" key="4">
    <source>
        <dbReference type="Proteomes" id="UP001224775"/>
    </source>
</evidence>
<feature type="transmembrane region" description="Helical" evidence="1">
    <location>
        <begin position="86"/>
        <end position="105"/>
    </location>
</feature>
<evidence type="ECO:0000313" key="3">
    <source>
        <dbReference type="EMBL" id="KAK1735286.1"/>
    </source>
</evidence>
<comment type="caution">
    <text evidence="3">The sequence shown here is derived from an EMBL/GenBank/DDBJ whole genome shotgun (WGS) entry which is preliminary data.</text>
</comment>
<accession>A0AAD8XXU6</accession>
<dbReference type="Proteomes" id="UP001224775">
    <property type="component" value="Unassembled WGS sequence"/>
</dbReference>
<keyword evidence="2" id="KW-0732">Signal</keyword>
<evidence type="ECO:0000256" key="2">
    <source>
        <dbReference type="SAM" id="SignalP"/>
    </source>
</evidence>
<protein>
    <submittedName>
        <fullName evidence="3">Uncharacterized protein</fullName>
    </submittedName>
</protein>
<sequence>MMKLLLLTLPFLPFLEAFAPCPSRSGVASFSPRSLGVDRHLQLQLPVLNMKIDEKRRKELGLPEDADEYDLDVALNNNTDAGITKIIAGSFILVMLALLVVGLVIPSITDYGDGVCSPIQNGGRC</sequence>
<organism evidence="3 4">
    <name type="scientific">Skeletonema marinoi</name>
    <dbReference type="NCBI Taxonomy" id="267567"/>
    <lineage>
        <taxon>Eukaryota</taxon>
        <taxon>Sar</taxon>
        <taxon>Stramenopiles</taxon>
        <taxon>Ochrophyta</taxon>
        <taxon>Bacillariophyta</taxon>
        <taxon>Coscinodiscophyceae</taxon>
        <taxon>Thalassiosirophycidae</taxon>
        <taxon>Thalassiosirales</taxon>
        <taxon>Skeletonemataceae</taxon>
        <taxon>Skeletonema</taxon>
        <taxon>Skeletonema marinoi-dohrnii complex</taxon>
    </lineage>
</organism>